<name>A0A0M2KBY2_9GAMM</name>
<gene>
    <name evidence="1" type="ORF">SY86_03870</name>
</gene>
<dbReference type="AlphaFoldDB" id="A0A0M2KBY2"/>
<dbReference type="STRING" id="65700.SY86_03870"/>
<dbReference type="PATRIC" id="fig|65700.7.peg.972"/>
<dbReference type="EMBL" id="JXNU01000003">
    <property type="protein sequence ID" value="KKF34758.1"/>
    <property type="molecule type" value="Genomic_DNA"/>
</dbReference>
<dbReference type="Proteomes" id="UP000033924">
    <property type="component" value="Unassembled WGS sequence"/>
</dbReference>
<accession>A0A0M2KBY2</accession>
<reference evidence="1 2" key="1">
    <citation type="submission" date="2015-01" db="EMBL/GenBank/DDBJ databases">
        <title>Erwinia tracheiphila.</title>
        <authorList>
            <person name="Shapiro L.R."/>
        </authorList>
    </citation>
    <scope>NUCLEOTIDE SEQUENCE [LARGE SCALE GENOMIC DNA]</scope>
    <source>
        <strain evidence="1 2">BuffGH</strain>
    </source>
</reference>
<organism evidence="1 2">
    <name type="scientific">Erwinia tracheiphila</name>
    <dbReference type="NCBI Taxonomy" id="65700"/>
    <lineage>
        <taxon>Bacteria</taxon>
        <taxon>Pseudomonadati</taxon>
        <taxon>Pseudomonadota</taxon>
        <taxon>Gammaproteobacteria</taxon>
        <taxon>Enterobacterales</taxon>
        <taxon>Erwiniaceae</taxon>
        <taxon>Erwinia</taxon>
    </lineage>
</organism>
<sequence length="97" mass="10621">MFCGSLSPLSPLRAVIMAFLTIRIASPLEKLAGMVREDGSDVTPESLASFNAWYYEAYWLKDAVQEKRRAVARVAALNDEAMTVLSLDYTTAAGLTC</sequence>
<evidence type="ECO:0000313" key="1">
    <source>
        <dbReference type="EMBL" id="KKF34758.1"/>
    </source>
</evidence>
<evidence type="ECO:0000313" key="2">
    <source>
        <dbReference type="Proteomes" id="UP000033924"/>
    </source>
</evidence>
<keyword evidence="2" id="KW-1185">Reference proteome</keyword>
<proteinExistence type="predicted"/>
<comment type="caution">
    <text evidence="1">The sequence shown here is derived from an EMBL/GenBank/DDBJ whole genome shotgun (WGS) entry which is preliminary data.</text>
</comment>
<protein>
    <submittedName>
        <fullName evidence="1">Uncharacterized protein</fullName>
    </submittedName>
</protein>